<dbReference type="Gene3D" id="3.80.10.10">
    <property type="entry name" value="Ribonuclease Inhibitor"/>
    <property type="match status" value="1"/>
</dbReference>
<dbReference type="KEGG" id="bbel:109486007"/>
<evidence type="ECO:0000256" key="2">
    <source>
        <dbReference type="ARBA" id="ARBA00022737"/>
    </source>
</evidence>
<dbReference type="InterPro" id="IPR003591">
    <property type="entry name" value="Leu-rich_rpt_typical-subtyp"/>
</dbReference>
<dbReference type="Proteomes" id="UP000515135">
    <property type="component" value="Unplaced"/>
</dbReference>
<dbReference type="GeneID" id="109486007"/>
<dbReference type="SUPFAM" id="SSF52058">
    <property type="entry name" value="L domain-like"/>
    <property type="match status" value="1"/>
</dbReference>
<keyword evidence="1" id="KW-0433">Leucine-rich repeat</keyword>
<dbReference type="PROSITE" id="PS51450">
    <property type="entry name" value="LRR"/>
    <property type="match status" value="1"/>
</dbReference>
<dbReference type="PANTHER" id="PTHR24366:SF96">
    <property type="entry name" value="LEUCINE RICH REPEAT CONTAINING 53"/>
    <property type="match status" value="1"/>
</dbReference>
<dbReference type="OrthoDB" id="10336420at2759"/>
<dbReference type="AlphaFoldDB" id="A0A6P5ATC0"/>
<accession>A0A6P5ATC0</accession>
<feature type="compositionally biased region" description="Polar residues" evidence="3">
    <location>
        <begin position="260"/>
        <end position="273"/>
    </location>
</feature>
<evidence type="ECO:0000313" key="5">
    <source>
        <dbReference type="RefSeq" id="XP_019645261.1"/>
    </source>
</evidence>
<dbReference type="InterPro" id="IPR001611">
    <property type="entry name" value="Leu-rich_rpt"/>
</dbReference>
<dbReference type="PANTHER" id="PTHR24366">
    <property type="entry name" value="IG(IMMUNOGLOBULIN) AND LRR(LEUCINE RICH REPEAT) DOMAINS"/>
    <property type="match status" value="1"/>
</dbReference>
<dbReference type="Pfam" id="PF13855">
    <property type="entry name" value="LRR_8"/>
    <property type="match status" value="1"/>
</dbReference>
<organism evidence="4 5">
    <name type="scientific">Branchiostoma belcheri</name>
    <name type="common">Amphioxus</name>
    <dbReference type="NCBI Taxonomy" id="7741"/>
    <lineage>
        <taxon>Eukaryota</taxon>
        <taxon>Metazoa</taxon>
        <taxon>Chordata</taxon>
        <taxon>Cephalochordata</taxon>
        <taxon>Leptocardii</taxon>
        <taxon>Amphioxiformes</taxon>
        <taxon>Branchiostomatidae</taxon>
        <taxon>Branchiostoma</taxon>
    </lineage>
</organism>
<gene>
    <name evidence="5" type="primary">LOC109486007</name>
</gene>
<keyword evidence="2" id="KW-0677">Repeat</keyword>
<evidence type="ECO:0000256" key="3">
    <source>
        <dbReference type="SAM" id="MobiDB-lite"/>
    </source>
</evidence>
<name>A0A6P5ATC0_BRABE</name>
<keyword evidence="4" id="KW-1185">Reference proteome</keyword>
<proteinExistence type="predicted"/>
<sequence>MALPAGHCAHCWAQHVAIRGYPFNVLSEKSLAPLEHSAVLSLALIDANITDVEKNTFSGFSSLRTLSLDSNRLASVKQTWFAGLKKLVRLTLSNNNIRQIEPRSFVHLDLLFFLDLESNLLHDVDPAWFNGLKYRMLHMNMSLNPIHTISRGSFQLTKLRSLDLSGTDVSCLDEDVFRGQSWLNRLHVGSGLLSSVNDAKPHELTWSLLRLASTNIRKGSVKLSVAVPRFLFCVSHNTDTDHSINLTHYSEYTDKEHTSSEQGDNSTLQDGTTTCAPVHVSEQIEVPPATDHVLISVVVSVVAGLAVSSIAVLVWKMCLVRTREDDRPTDSAQVWTIPRGVAFPGLLRSASLPAGSSRTASHGVVSYTSMPTLLQSMEPASCEISFDRSIAQRTLPRPPNVYWEVPDDDISVAGVVRSASLPALSTSGSTVAPDDAASCRSLSAVLPSTEPTYSEIPDHMAAAQHPLPVSHTYSEVPDDEESVGIPFYADAAEILLQIVTSRVQNGQAYQDITTRGSITTYGSPEINNATRQAPDAQGIRAHINLSSRKALVSHVHATDQSVRTYVNVTDEILSRGQKITGAHVAVLTFPRAYWQISGEGSRITPRRASLPLVTLPITKELQGLHNTTRRAALPTGTLHYTSWLRAIPGEGTRNMARRASLPTVTPSNTYWPWGIPGEGTHYVTQSRASLPTVTLPNTYWPWEIPGEGTRNTPRRASLPTVTLPNTYWPWGIPGEGTHYVTQSQPSPTKYHL</sequence>
<feature type="region of interest" description="Disordered" evidence="3">
    <location>
        <begin position="253"/>
        <end position="273"/>
    </location>
</feature>
<reference evidence="5" key="1">
    <citation type="submission" date="2025-08" db="UniProtKB">
        <authorList>
            <consortium name="RefSeq"/>
        </authorList>
    </citation>
    <scope>IDENTIFICATION</scope>
    <source>
        <tissue evidence="5">Gonad</tissue>
    </source>
</reference>
<protein>
    <submittedName>
        <fullName evidence="5">Uncharacterized protein LOC109486007</fullName>
    </submittedName>
</protein>
<dbReference type="RefSeq" id="XP_019645261.1">
    <property type="nucleotide sequence ID" value="XM_019789702.1"/>
</dbReference>
<evidence type="ECO:0000313" key="4">
    <source>
        <dbReference type="Proteomes" id="UP000515135"/>
    </source>
</evidence>
<dbReference type="InterPro" id="IPR032675">
    <property type="entry name" value="LRR_dom_sf"/>
</dbReference>
<evidence type="ECO:0000256" key="1">
    <source>
        <dbReference type="ARBA" id="ARBA00022614"/>
    </source>
</evidence>
<dbReference type="SMART" id="SM00369">
    <property type="entry name" value="LRR_TYP"/>
    <property type="match status" value="4"/>
</dbReference>